<proteinExistence type="predicted"/>
<keyword evidence="1" id="KW-0812">Transmembrane</keyword>
<evidence type="ECO:0000313" key="2">
    <source>
        <dbReference type="EMBL" id="KKM79208.1"/>
    </source>
</evidence>
<name>A0A0F9KB91_9ZZZZ</name>
<gene>
    <name evidence="2" type="ORF">LCGC14_1352260</name>
</gene>
<sequence length="30" mass="3376">MGNELRNRSILMVSYLAILATVIEIVSRNV</sequence>
<keyword evidence="1" id="KW-1133">Transmembrane helix</keyword>
<dbReference type="EMBL" id="LAZR01008368">
    <property type="protein sequence ID" value="KKM79208.1"/>
    <property type="molecule type" value="Genomic_DNA"/>
</dbReference>
<comment type="caution">
    <text evidence="2">The sequence shown here is derived from an EMBL/GenBank/DDBJ whole genome shotgun (WGS) entry which is preliminary data.</text>
</comment>
<reference evidence="2" key="1">
    <citation type="journal article" date="2015" name="Nature">
        <title>Complex archaea that bridge the gap between prokaryotes and eukaryotes.</title>
        <authorList>
            <person name="Spang A."/>
            <person name="Saw J.H."/>
            <person name="Jorgensen S.L."/>
            <person name="Zaremba-Niedzwiedzka K."/>
            <person name="Martijn J."/>
            <person name="Lind A.E."/>
            <person name="van Eijk R."/>
            <person name="Schleper C."/>
            <person name="Guy L."/>
            <person name="Ettema T.J."/>
        </authorList>
    </citation>
    <scope>NUCLEOTIDE SEQUENCE</scope>
</reference>
<organism evidence="2">
    <name type="scientific">marine sediment metagenome</name>
    <dbReference type="NCBI Taxonomy" id="412755"/>
    <lineage>
        <taxon>unclassified sequences</taxon>
        <taxon>metagenomes</taxon>
        <taxon>ecological metagenomes</taxon>
    </lineage>
</organism>
<evidence type="ECO:0000256" key="1">
    <source>
        <dbReference type="SAM" id="Phobius"/>
    </source>
</evidence>
<protein>
    <submittedName>
        <fullName evidence="2">Uncharacterized protein</fullName>
    </submittedName>
</protein>
<accession>A0A0F9KB91</accession>
<dbReference type="AlphaFoldDB" id="A0A0F9KB91"/>
<keyword evidence="1" id="KW-0472">Membrane</keyword>
<feature type="transmembrane region" description="Helical" evidence="1">
    <location>
        <begin position="9"/>
        <end position="27"/>
    </location>
</feature>